<reference evidence="1 2" key="1">
    <citation type="submission" date="2016-12" db="EMBL/GenBank/DDBJ databases">
        <title>Genomic Comparison of strains in the 'Actinomyces naeslundii' Group.</title>
        <authorList>
            <person name="Mughal S.R."/>
            <person name="Do T."/>
            <person name="Gilbert S.C."/>
            <person name="Witherden E.A."/>
            <person name="Didelot X."/>
            <person name="Beighton D."/>
        </authorList>
    </citation>
    <scope>NUCLEOTIDE SEQUENCE [LARGE SCALE GENOMIC DNA]</scope>
    <source>
        <strain evidence="1 2">CCUG 33920</strain>
    </source>
</reference>
<comment type="caution">
    <text evidence="1">The sequence shown here is derived from an EMBL/GenBank/DDBJ whole genome shotgun (WGS) entry which is preliminary data.</text>
</comment>
<evidence type="ECO:0008006" key="3">
    <source>
        <dbReference type="Google" id="ProtNLM"/>
    </source>
</evidence>
<accession>A0A1Q8V839</accession>
<proteinExistence type="predicted"/>
<name>A0A1Q8V839_9ACTO</name>
<dbReference type="Gene3D" id="3.10.450.50">
    <property type="match status" value="1"/>
</dbReference>
<dbReference type="Proteomes" id="UP000186857">
    <property type="component" value="Unassembled WGS sequence"/>
</dbReference>
<sequence>MTQATELYDKWIRAWNGEMDLIDEIISPDFHFHPTNEESGEDYSGRDGVRKMITSSRTLFTPITFSIEIDPIIQGDLLAARWIGEGQYAGGFPGATAEPGTRVRFSAIDILRFKDGKFIEYWHNADDLTFMSSIGAVSFNG</sequence>
<gene>
    <name evidence="1" type="ORF">BKH29_08000</name>
</gene>
<dbReference type="GO" id="GO:0030638">
    <property type="term" value="P:polyketide metabolic process"/>
    <property type="evidence" value="ECO:0007669"/>
    <property type="project" value="InterPro"/>
</dbReference>
<dbReference type="AlphaFoldDB" id="A0A1Q8V839"/>
<dbReference type="RefSeq" id="WP_009395615.1">
    <property type="nucleotide sequence ID" value="NZ_MSKJ01000017.1"/>
</dbReference>
<dbReference type="Pfam" id="PF07366">
    <property type="entry name" value="SnoaL"/>
    <property type="match status" value="1"/>
</dbReference>
<evidence type="ECO:0000313" key="2">
    <source>
        <dbReference type="Proteomes" id="UP000186857"/>
    </source>
</evidence>
<dbReference type="SUPFAM" id="SSF54427">
    <property type="entry name" value="NTF2-like"/>
    <property type="match status" value="1"/>
</dbReference>
<dbReference type="InterPro" id="IPR032710">
    <property type="entry name" value="NTF2-like_dom_sf"/>
</dbReference>
<organism evidence="1 2">
    <name type="scientific">Actinomyces oris</name>
    <dbReference type="NCBI Taxonomy" id="544580"/>
    <lineage>
        <taxon>Bacteria</taxon>
        <taxon>Bacillati</taxon>
        <taxon>Actinomycetota</taxon>
        <taxon>Actinomycetes</taxon>
        <taxon>Actinomycetales</taxon>
        <taxon>Actinomycetaceae</taxon>
        <taxon>Actinomyces</taxon>
    </lineage>
</organism>
<dbReference type="InterPro" id="IPR009959">
    <property type="entry name" value="Cyclase_SnoaL-like"/>
</dbReference>
<dbReference type="EMBL" id="MSKJ01000017">
    <property type="protein sequence ID" value="OLO44209.1"/>
    <property type="molecule type" value="Genomic_DNA"/>
</dbReference>
<protein>
    <recommendedName>
        <fullName evidence="3">Ester cyclase</fullName>
    </recommendedName>
</protein>
<evidence type="ECO:0000313" key="1">
    <source>
        <dbReference type="EMBL" id="OLO44209.1"/>
    </source>
</evidence>
<dbReference type="OrthoDB" id="4153705at2"/>